<dbReference type="InterPro" id="IPR018253">
    <property type="entry name" value="DnaJ_domain_CS"/>
</dbReference>
<dbReference type="PROSITE" id="PS50076">
    <property type="entry name" value="DNAJ_2"/>
    <property type="match status" value="1"/>
</dbReference>
<dbReference type="Gene3D" id="2.60.260.20">
    <property type="entry name" value="Urease metallochaperone UreE, N-terminal domain"/>
    <property type="match status" value="2"/>
</dbReference>
<evidence type="ECO:0000256" key="6">
    <source>
        <dbReference type="ARBA" id="ARBA00023186"/>
    </source>
</evidence>
<dbReference type="EMBL" id="SDKC01000001">
    <property type="protein sequence ID" value="RXS76199.1"/>
    <property type="molecule type" value="Genomic_DNA"/>
</dbReference>
<reference evidence="8 9" key="1">
    <citation type="submission" date="2019-01" db="EMBL/GenBank/DDBJ databases">
        <title>Blautia sp. nov. KGMB01111 isolated human feces.</title>
        <authorList>
            <person name="Park J.-E."/>
            <person name="Kim J.-S."/>
            <person name="Park S.-H."/>
        </authorList>
    </citation>
    <scope>NUCLEOTIDE SEQUENCE [LARGE SCALE GENOMIC DNA]</scope>
    <source>
        <strain evidence="8 9">KGMB01111</strain>
    </source>
</reference>
<dbReference type="CDD" id="cd10747">
    <property type="entry name" value="DnaJ_C"/>
    <property type="match status" value="1"/>
</dbReference>
<dbReference type="InterPro" id="IPR051938">
    <property type="entry name" value="Apopto_cytoskel_mod"/>
</dbReference>
<dbReference type="InterPro" id="IPR001623">
    <property type="entry name" value="DnaJ_domain"/>
</dbReference>
<sequence>MEKKRDYYEVLGVSKDAESSAIKKAYRKLAKKYHPDTNAGNAEAEKRFKEISEAYAVLGDEEKKKLYDEFGHIAFEPGFNADAARAQKQYGYGNFGGGNGQNGYREYHFTGSDGDDIFGDLFGNMFRQGTKGGNFHSGGFHNGSGFYQQFHQGGNDGFYGNHGFHGTYSEKGENLEAEISLTFDEAAFGCDKMITLQEADGNRTLKVHIPAGIDTGQSVRLRGKGHPGIGGGEPGDLLLRAKVGTKPGYERKGADVYTTVNIPYTTAALGGEARVSTLYGDVSCKIKEGTQSGSKIRLRGKGIVSMKNPNVHGDQYVTVQIQVPRHLNQQARRKLMEYKQACG</sequence>
<keyword evidence="3" id="KW-0677">Repeat</keyword>
<evidence type="ECO:0000256" key="1">
    <source>
        <dbReference type="ARBA" id="ARBA00022705"/>
    </source>
</evidence>
<evidence type="ECO:0000256" key="5">
    <source>
        <dbReference type="ARBA" id="ARBA00022833"/>
    </source>
</evidence>
<evidence type="ECO:0000256" key="2">
    <source>
        <dbReference type="ARBA" id="ARBA00022723"/>
    </source>
</evidence>
<dbReference type="SMART" id="SM00271">
    <property type="entry name" value="DnaJ"/>
    <property type="match status" value="1"/>
</dbReference>
<dbReference type="GO" id="GO:0051082">
    <property type="term" value="F:unfolded protein binding"/>
    <property type="evidence" value="ECO:0007669"/>
    <property type="project" value="InterPro"/>
</dbReference>
<dbReference type="FunFam" id="2.60.260.20:FF:000005">
    <property type="entry name" value="Chaperone protein dnaJ 1, mitochondrial"/>
    <property type="match status" value="1"/>
</dbReference>
<evidence type="ECO:0000313" key="8">
    <source>
        <dbReference type="EMBL" id="RXS76199.1"/>
    </source>
</evidence>
<evidence type="ECO:0000256" key="4">
    <source>
        <dbReference type="ARBA" id="ARBA00022771"/>
    </source>
</evidence>
<dbReference type="PRINTS" id="PR00625">
    <property type="entry name" value="JDOMAIN"/>
</dbReference>
<dbReference type="Proteomes" id="UP000290106">
    <property type="component" value="Unassembled WGS sequence"/>
</dbReference>
<evidence type="ECO:0000256" key="3">
    <source>
        <dbReference type="ARBA" id="ARBA00022737"/>
    </source>
</evidence>
<dbReference type="Pfam" id="PF01556">
    <property type="entry name" value="DnaJ_C"/>
    <property type="match status" value="1"/>
</dbReference>
<keyword evidence="1" id="KW-0235">DNA replication</keyword>
<dbReference type="Pfam" id="PF00226">
    <property type="entry name" value="DnaJ"/>
    <property type="match status" value="1"/>
</dbReference>
<organism evidence="8 9">
    <name type="scientific">Blautia faecicola</name>
    <dbReference type="NCBI Taxonomy" id="2509240"/>
    <lineage>
        <taxon>Bacteria</taxon>
        <taxon>Bacillati</taxon>
        <taxon>Bacillota</taxon>
        <taxon>Clostridia</taxon>
        <taxon>Lachnospirales</taxon>
        <taxon>Lachnospiraceae</taxon>
        <taxon>Blautia</taxon>
    </lineage>
</organism>
<keyword evidence="9" id="KW-1185">Reference proteome</keyword>
<protein>
    <submittedName>
        <fullName evidence="8">J domain-containing protein</fullName>
    </submittedName>
</protein>
<dbReference type="GO" id="GO:0006260">
    <property type="term" value="P:DNA replication"/>
    <property type="evidence" value="ECO:0007669"/>
    <property type="project" value="UniProtKB-KW"/>
</dbReference>
<dbReference type="Gene3D" id="1.10.287.110">
    <property type="entry name" value="DnaJ domain"/>
    <property type="match status" value="1"/>
</dbReference>
<dbReference type="AlphaFoldDB" id="A0A4Q1RKE9"/>
<dbReference type="GO" id="GO:0008270">
    <property type="term" value="F:zinc ion binding"/>
    <property type="evidence" value="ECO:0007669"/>
    <property type="project" value="UniProtKB-KW"/>
</dbReference>
<dbReference type="PROSITE" id="PS00636">
    <property type="entry name" value="DNAJ_1"/>
    <property type="match status" value="1"/>
</dbReference>
<accession>A0A4Q1RKE9</accession>
<dbReference type="GO" id="GO:0006457">
    <property type="term" value="P:protein folding"/>
    <property type="evidence" value="ECO:0007669"/>
    <property type="project" value="InterPro"/>
</dbReference>
<evidence type="ECO:0000259" key="7">
    <source>
        <dbReference type="PROSITE" id="PS50076"/>
    </source>
</evidence>
<keyword evidence="4" id="KW-0863">Zinc-finger</keyword>
<evidence type="ECO:0000313" key="9">
    <source>
        <dbReference type="Proteomes" id="UP000290106"/>
    </source>
</evidence>
<dbReference type="SUPFAM" id="SSF49493">
    <property type="entry name" value="HSP40/DnaJ peptide-binding domain"/>
    <property type="match status" value="2"/>
</dbReference>
<gene>
    <name evidence="8" type="ORF">ETP43_14000</name>
</gene>
<dbReference type="InterPro" id="IPR036869">
    <property type="entry name" value="J_dom_sf"/>
</dbReference>
<keyword evidence="2" id="KW-0479">Metal-binding</keyword>
<dbReference type="SUPFAM" id="SSF46565">
    <property type="entry name" value="Chaperone J-domain"/>
    <property type="match status" value="1"/>
</dbReference>
<proteinExistence type="predicted"/>
<dbReference type="InterPro" id="IPR008971">
    <property type="entry name" value="HSP40/DnaJ_pept-bd"/>
</dbReference>
<dbReference type="OrthoDB" id="9779889at2"/>
<keyword evidence="6" id="KW-0143">Chaperone</keyword>
<dbReference type="PANTHER" id="PTHR44145">
    <property type="entry name" value="DNAJ HOMOLOG SUBFAMILY A MEMBER 3, MITOCHONDRIAL"/>
    <property type="match status" value="1"/>
</dbReference>
<comment type="caution">
    <text evidence="8">The sequence shown here is derived from an EMBL/GenBank/DDBJ whole genome shotgun (WGS) entry which is preliminary data.</text>
</comment>
<feature type="domain" description="J" evidence="7">
    <location>
        <begin position="6"/>
        <end position="71"/>
    </location>
</feature>
<dbReference type="InterPro" id="IPR002939">
    <property type="entry name" value="DnaJ_C"/>
</dbReference>
<dbReference type="PANTHER" id="PTHR44145:SF3">
    <property type="entry name" value="DNAJ HOMOLOG SUBFAMILY A MEMBER 3, MITOCHONDRIAL"/>
    <property type="match status" value="1"/>
</dbReference>
<dbReference type="CDD" id="cd06257">
    <property type="entry name" value="DnaJ"/>
    <property type="match status" value="1"/>
</dbReference>
<name>A0A4Q1RKE9_9FIRM</name>
<dbReference type="RefSeq" id="WP_129258755.1">
    <property type="nucleotide sequence ID" value="NZ_SDKC01000001.1"/>
</dbReference>
<keyword evidence="5" id="KW-0862">Zinc</keyword>